<reference evidence="1" key="2">
    <citation type="journal article" date="2015" name="Data Brief">
        <title>Shoot transcriptome of the giant reed, Arundo donax.</title>
        <authorList>
            <person name="Barrero R.A."/>
            <person name="Guerrero F.D."/>
            <person name="Moolhuijzen P."/>
            <person name="Goolsby J.A."/>
            <person name="Tidwell J."/>
            <person name="Bellgard S.E."/>
            <person name="Bellgard M.I."/>
        </authorList>
    </citation>
    <scope>NUCLEOTIDE SEQUENCE</scope>
    <source>
        <tissue evidence="1">Shoot tissue taken approximately 20 cm above the soil surface</tissue>
    </source>
</reference>
<evidence type="ECO:0000313" key="1">
    <source>
        <dbReference type="EMBL" id="JAD47810.1"/>
    </source>
</evidence>
<organism evidence="1">
    <name type="scientific">Arundo donax</name>
    <name type="common">Giant reed</name>
    <name type="synonym">Donax arundinaceus</name>
    <dbReference type="NCBI Taxonomy" id="35708"/>
    <lineage>
        <taxon>Eukaryota</taxon>
        <taxon>Viridiplantae</taxon>
        <taxon>Streptophyta</taxon>
        <taxon>Embryophyta</taxon>
        <taxon>Tracheophyta</taxon>
        <taxon>Spermatophyta</taxon>
        <taxon>Magnoliopsida</taxon>
        <taxon>Liliopsida</taxon>
        <taxon>Poales</taxon>
        <taxon>Poaceae</taxon>
        <taxon>PACMAD clade</taxon>
        <taxon>Arundinoideae</taxon>
        <taxon>Arundineae</taxon>
        <taxon>Arundo</taxon>
    </lineage>
</organism>
<protein>
    <submittedName>
        <fullName evidence="1">Uncharacterized protein</fullName>
    </submittedName>
</protein>
<sequence length="90" mass="10382">MDKFACSPNKFENSVFVIPRPQVLPKYGPIKMLPISMLAPRNGFCAIYIYTLNRFENGGYCILLFLNSKHYARICFIRVLCLAKFSDQPK</sequence>
<proteinExistence type="predicted"/>
<name>A0A0A9AFV2_ARUDO</name>
<reference evidence="1" key="1">
    <citation type="submission" date="2014-09" db="EMBL/GenBank/DDBJ databases">
        <authorList>
            <person name="Magalhaes I.L.F."/>
            <person name="Oliveira U."/>
            <person name="Santos F.R."/>
            <person name="Vidigal T.H.D.A."/>
            <person name="Brescovit A.D."/>
            <person name="Santos A.J."/>
        </authorList>
    </citation>
    <scope>NUCLEOTIDE SEQUENCE</scope>
    <source>
        <tissue evidence="1">Shoot tissue taken approximately 20 cm above the soil surface</tissue>
    </source>
</reference>
<dbReference type="EMBL" id="GBRH01250085">
    <property type="protein sequence ID" value="JAD47810.1"/>
    <property type="molecule type" value="Transcribed_RNA"/>
</dbReference>
<accession>A0A0A9AFV2</accession>
<dbReference type="AlphaFoldDB" id="A0A0A9AFV2"/>